<accession>A0A1R0IQM8</accession>
<feature type="domain" description="Thioredoxin" evidence="2">
    <location>
        <begin position="60"/>
        <end position="198"/>
    </location>
</feature>
<dbReference type="GO" id="GO:0016491">
    <property type="term" value="F:oxidoreductase activity"/>
    <property type="evidence" value="ECO:0007669"/>
    <property type="project" value="InterPro"/>
</dbReference>
<dbReference type="InterPro" id="IPR036249">
    <property type="entry name" value="Thioredoxin-like_sf"/>
</dbReference>
<dbReference type="InterPro" id="IPR050553">
    <property type="entry name" value="Thioredoxin_ResA/DsbE_sf"/>
</dbReference>
<dbReference type="PANTHER" id="PTHR42852">
    <property type="entry name" value="THIOL:DISULFIDE INTERCHANGE PROTEIN DSBE"/>
    <property type="match status" value="1"/>
</dbReference>
<evidence type="ECO:0000313" key="3">
    <source>
        <dbReference type="EMBL" id="PSR29918.1"/>
    </source>
</evidence>
<evidence type="ECO:0000256" key="1">
    <source>
        <dbReference type="SAM" id="MobiDB-lite"/>
    </source>
</evidence>
<sequence length="199" mass="21534">MVSLKRVAGWGVLFGAFVYGGYIVGHATAHPTATQKPHTSTASQATTQASTSAGTPQSGLVPGQFAPNFTLKTTQGNTVSLAQLRGHPVWLNFWATWCPWCKKEIPEIEQVKSQYGNRIDIYGVAIQQPASTVTQYMIAKKMNYPVLLDSQGTVAASYGVQYLPTSVFISPSGKILAVYTGAFLSRQAMAPYLHELLHP</sequence>
<dbReference type="Proteomes" id="UP000242705">
    <property type="component" value="Unassembled WGS sequence"/>
</dbReference>
<gene>
    <name evidence="3" type="ORF">C7B47_01005</name>
</gene>
<dbReference type="AlphaFoldDB" id="A0A1R0IQM8"/>
<name>A0A1R0IQM8_SULTH</name>
<dbReference type="GO" id="GO:0016209">
    <property type="term" value="F:antioxidant activity"/>
    <property type="evidence" value="ECO:0007669"/>
    <property type="project" value="InterPro"/>
</dbReference>
<evidence type="ECO:0000259" key="2">
    <source>
        <dbReference type="PROSITE" id="PS51352"/>
    </source>
</evidence>
<dbReference type="Pfam" id="PF00578">
    <property type="entry name" value="AhpC-TSA"/>
    <property type="match status" value="1"/>
</dbReference>
<feature type="compositionally biased region" description="Low complexity" evidence="1">
    <location>
        <begin position="39"/>
        <end position="53"/>
    </location>
</feature>
<dbReference type="SUPFAM" id="SSF52833">
    <property type="entry name" value="Thioredoxin-like"/>
    <property type="match status" value="1"/>
</dbReference>
<organism evidence="3 4">
    <name type="scientific">Sulfobacillus thermosulfidooxidans</name>
    <dbReference type="NCBI Taxonomy" id="28034"/>
    <lineage>
        <taxon>Bacteria</taxon>
        <taxon>Bacillati</taxon>
        <taxon>Bacillota</taxon>
        <taxon>Clostridia</taxon>
        <taxon>Eubacteriales</taxon>
        <taxon>Clostridiales Family XVII. Incertae Sedis</taxon>
        <taxon>Sulfobacillus</taxon>
    </lineage>
</organism>
<comment type="caution">
    <text evidence="3">The sequence shown here is derived from an EMBL/GenBank/DDBJ whole genome shotgun (WGS) entry which is preliminary data.</text>
</comment>
<dbReference type="RefSeq" id="WP_076007202.1">
    <property type="nucleotide sequence ID" value="NZ_MDZD01000018.1"/>
</dbReference>
<reference evidence="3 4" key="1">
    <citation type="journal article" date="2014" name="BMC Genomics">
        <title>Comparison of environmental and isolate Sulfobacillus genomes reveals diverse carbon, sulfur, nitrogen, and hydrogen metabolisms.</title>
        <authorList>
            <person name="Justice N.B."/>
            <person name="Norman A."/>
            <person name="Brown C.T."/>
            <person name="Singh A."/>
            <person name="Thomas B.C."/>
            <person name="Banfield J.F."/>
        </authorList>
    </citation>
    <scope>NUCLEOTIDE SEQUENCE [LARGE SCALE GENOMIC DNA]</scope>
    <source>
        <strain evidence="3">AMDSBA5</strain>
    </source>
</reference>
<dbReference type="CDD" id="cd02966">
    <property type="entry name" value="TlpA_like_family"/>
    <property type="match status" value="1"/>
</dbReference>
<feature type="region of interest" description="Disordered" evidence="1">
    <location>
        <begin position="33"/>
        <end position="59"/>
    </location>
</feature>
<dbReference type="PANTHER" id="PTHR42852:SF18">
    <property type="entry name" value="CHROMOSOME UNDETERMINED SCAFFOLD_47, WHOLE GENOME SHOTGUN SEQUENCE"/>
    <property type="match status" value="1"/>
</dbReference>
<dbReference type="EMBL" id="PXYX01000001">
    <property type="protein sequence ID" value="PSR29918.1"/>
    <property type="molecule type" value="Genomic_DNA"/>
</dbReference>
<dbReference type="InterPro" id="IPR000866">
    <property type="entry name" value="AhpC/TSA"/>
</dbReference>
<dbReference type="InterPro" id="IPR013766">
    <property type="entry name" value="Thioredoxin_domain"/>
</dbReference>
<proteinExistence type="predicted"/>
<dbReference type="PROSITE" id="PS51352">
    <property type="entry name" value="THIOREDOXIN_2"/>
    <property type="match status" value="1"/>
</dbReference>
<evidence type="ECO:0000313" key="4">
    <source>
        <dbReference type="Proteomes" id="UP000242705"/>
    </source>
</evidence>
<dbReference type="Gene3D" id="3.40.30.10">
    <property type="entry name" value="Glutaredoxin"/>
    <property type="match status" value="1"/>
</dbReference>
<protein>
    <submittedName>
        <fullName evidence="3">Redoxin</fullName>
    </submittedName>
</protein>